<feature type="compositionally biased region" description="Low complexity" evidence="9">
    <location>
        <begin position="120"/>
        <end position="136"/>
    </location>
</feature>
<evidence type="ECO:0000256" key="6">
    <source>
        <dbReference type="ARBA" id="ARBA00023125"/>
    </source>
</evidence>
<feature type="region of interest" description="Disordered" evidence="9">
    <location>
        <begin position="248"/>
        <end position="284"/>
    </location>
</feature>
<evidence type="ECO:0000313" key="10">
    <source>
        <dbReference type="EMBL" id="KAG0148903.1"/>
    </source>
</evidence>
<dbReference type="PANTHER" id="PTHR13989">
    <property type="entry name" value="REPLICATION PROTEIN A-RELATED"/>
    <property type="match status" value="1"/>
</dbReference>
<evidence type="ECO:0000256" key="9">
    <source>
        <dbReference type="SAM" id="MobiDB-lite"/>
    </source>
</evidence>
<dbReference type="AlphaFoldDB" id="A0A9P6NMU0"/>
<feature type="compositionally biased region" description="Polar residues" evidence="9">
    <location>
        <begin position="201"/>
        <end position="213"/>
    </location>
</feature>
<evidence type="ECO:0000256" key="1">
    <source>
        <dbReference type="ARBA" id="ARBA00004123"/>
    </source>
</evidence>
<comment type="caution">
    <text evidence="10">The sequence shown here is derived from an EMBL/GenBank/DDBJ whole genome shotgun (WGS) entry which is preliminary data.</text>
</comment>
<dbReference type="InterPro" id="IPR040260">
    <property type="entry name" value="RFA2-like"/>
</dbReference>
<evidence type="ECO:0000313" key="11">
    <source>
        <dbReference type="Proteomes" id="UP000886653"/>
    </source>
</evidence>
<organism evidence="10 11">
    <name type="scientific">Cronartium quercuum f. sp. fusiforme G11</name>
    <dbReference type="NCBI Taxonomy" id="708437"/>
    <lineage>
        <taxon>Eukaryota</taxon>
        <taxon>Fungi</taxon>
        <taxon>Dikarya</taxon>
        <taxon>Basidiomycota</taxon>
        <taxon>Pucciniomycotina</taxon>
        <taxon>Pucciniomycetes</taxon>
        <taxon>Pucciniales</taxon>
        <taxon>Coleosporiaceae</taxon>
        <taxon>Cronartium</taxon>
    </lineage>
</organism>
<dbReference type="Proteomes" id="UP000886653">
    <property type="component" value="Unassembled WGS sequence"/>
</dbReference>
<dbReference type="EMBL" id="MU167232">
    <property type="protein sequence ID" value="KAG0148903.1"/>
    <property type="molecule type" value="Genomic_DNA"/>
</dbReference>
<keyword evidence="5" id="KW-0779">Telomere</keyword>
<keyword evidence="4" id="KW-0158">Chromosome</keyword>
<accession>A0A9P6NMU0</accession>
<dbReference type="GO" id="GO:0000781">
    <property type="term" value="C:chromosome, telomeric region"/>
    <property type="evidence" value="ECO:0007669"/>
    <property type="project" value="UniProtKB-SubCell"/>
</dbReference>
<proteinExistence type="predicted"/>
<dbReference type="Gene3D" id="2.40.50.140">
    <property type="entry name" value="Nucleic acid-binding proteins"/>
    <property type="match status" value="1"/>
</dbReference>
<evidence type="ECO:0000256" key="4">
    <source>
        <dbReference type="ARBA" id="ARBA00022454"/>
    </source>
</evidence>
<keyword evidence="6" id="KW-0238">DNA-binding</keyword>
<evidence type="ECO:0000256" key="7">
    <source>
        <dbReference type="ARBA" id="ARBA00023242"/>
    </source>
</evidence>
<sequence length="953" mass="106638">MDVIEQRAPRRLVKPVRPVREWAPSRHEVEAALLQGRIPEGGQSTSKIPPRLNRTRRPKVPTDMTAPTTEFSLQPQIQRSIKRKRGPTTYISLDTDLVEGSDARRTGRKINHEIPILDLTRSSSPPTPTPKRVSSPLFEIPTAFQKRRTEKPEHRSRQSPVKQANSNRSTATSRDLPTKSKAAGPVRFITEAPRRSRHNRSTVPTNNVSFGESSTSNTVIYLSSSSPIRTPVHLTSPKPIEKTATSLIARTAPETLNDPDATPRSRPRLRPTPSPRSPSTQDSLLEIPELYGAGITESSTSALRDPTIHTPRSNHDAPILITSPATLDGRTLSPRSSPTDAYIENLLLGKTPGPSLARQTPSSVPPNNLQPCHPPAEPPQTALHTEPQFLPSDLKLLPTFFCKPMATVYTTCSSLIILAEDVVGFPPNRLEEQLANDEWRIRKESLGSGLGKVECWVQGDGWPAKTFCVCGWLVGLDRREHWLTYHIDDGTAVLECQIHLRQLQNISARNSELKPSPNDDTFDELEASHTVNNPAKSDPRLDPYRRPPTSTKKKLRETKMYSNRASAFDPAELEELVEQYSRIPIGTTLRISGQPRELFRSTKRVLEVESMSSVDDSNEENRFRKLVIRSRQHTYSRLFRLAEVWPDGVAPSDCSLKPNNDVHPPADRGGTGAPTQETVRQPKRLRLRKVEAIKLEEATFSLFMTYIAHHVTTTYSTQKAHPRGALNGLSSNQHCQTEFTIPDLTNDPDLRSLMTKVIHKKEFDQLAERERTRPSGAAGRSNMSSTVAAKAKPKLLMNAPNNELHTDTTMLSTKFNTSVFASSAPGWASFESQLTSEELADRIKAQVTKAVHRLIVRGIVIISPESESRFTLPGLHNLGSFLRSLLLKSTDLSRCDGTSNALKLDTIMSRLKRDEMWRWIHEDKVSEVLEGLVKEGQIYRMFDGSDWKWVAKK</sequence>
<dbReference type="OrthoDB" id="77828at2759"/>
<feature type="region of interest" description="Disordered" evidence="9">
    <location>
        <begin position="765"/>
        <end position="786"/>
    </location>
</feature>
<feature type="compositionally biased region" description="Polar residues" evidence="9">
    <location>
        <begin position="158"/>
        <end position="175"/>
    </location>
</feature>
<feature type="region of interest" description="Disordered" evidence="9">
    <location>
        <begin position="350"/>
        <end position="384"/>
    </location>
</feature>
<comment type="subcellular location">
    <subcellularLocation>
        <location evidence="2">Chromosome</location>
        <location evidence="2">Telomere</location>
    </subcellularLocation>
    <subcellularLocation>
        <location evidence="1">Nucleus</location>
    </subcellularLocation>
</comment>
<dbReference type="InterPro" id="IPR012340">
    <property type="entry name" value="NA-bd_OB-fold"/>
</dbReference>
<evidence type="ECO:0000256" key="3">
    <source>
        <dbReference type="ARBA" id="ARBA00017411"/>
    </source>
</evidence>
<dbReference type="GO" id="GO:0005634">
    <property type="term" value="C:nucleus"/>
    <property type="evidence" value="ECO:0007669"/>
    <property type="project" value="UniProtKB-SubCell"/>
</dbReference>
<protein>
    <recommendedName>
        <fullName evidence="3">CST complex subunit STN1</fullName>
    </recommendedName>
    <alternativeName>
        <fullName evidence="8">Suppressor of cdc thirteen homolog</fullName>
    </alternativeName>
</protein>
<name>A0A9P6NMU0_9BASI</name>
<feature type="region of interest" description="Disordered" evidence="9">
    <location>
        <begin position="296"/>
        <end position="320"/>
    </location>
</feature>
<evidence type="ECO:0000256" key="5">
    <source>
        <dbReference type="ARBA" id="ARBA00022895"/>
    </source>
</evidence>
<dbReference type="GO" id="GO:0003677">
    <property type="term" value="F:DNA binding"/>
    <property type="evidence" value="ECO:0007669"/>
    <property type="project" value="UniProtKB-KW"/>
</dbReference>
<feature type="region of interest" description="Disordered" evidence="9">
    <location>
        <begin position="114"/>
        <end position="213"/>
    </location>
</feature>
<keyword evidence="7" id="KW-0539">Nucleus</keyword>
<reference evidence="10" key="1">
    <citation type="submission" date="2013-11" db="EMBL/GenBank/DDBJ databases">
        <title>Genome sequence of the fusiform rust pathogen reveals effectors for host alternation and coevolution with pine.</title>
        <authorList>
            <consortium name="DOE Joint Genome Institute"/>
            <person name="Smith K."/>
            <person name="Pendleton A."/>
            <person name="Kubisiak T."/>
            <person name="Anderson C."/>
            <person name="Salamov A."/>
            <person name="Aerts A."/>
            <person name="Riley R."/>
            <person name="Clum A."/>
            <person name="Lindquist E."/>
            <person name="Ence D."/>
            <person name="Campbell M."/>
            <person name="Kronenberg Z."/>
            <person name="Feau N."/>
            <person name="Dhillon B."/>
            <person name="Hamelin R."/>
            <person name="Burleigh J."/>
            <person name="Smith J."/>
            <person name="Yandell M."/>
            <person name="Nelson C."/>
            <person name="Grigoriev I."/>
            <person name="Davis J."/>
        </authorList>
    </citation>
    <scope>NUCLEOTIDE SEQUENCE</scope>
    <source>
        <strain evidence="10">G11</strain>
    </source>
</reference>
<feature type="region of interest" description="Disordered" evidence="9">
    <location>
        <begin position="529"/>
        <end position="555"/>
    </location>
</feature>
<feature type="compositionally biased region" description="Polar residues" evidence="9">
    <location>
        <begin position="357"/>
        <end position="370"/>
    </location>
</feature>
<gene>
    <name evidence="10" type="ORF">CROQUDRAFT_714263</name>
</gene>
<keyword evidence="11" id="KW-1185">Reference proteome</keyword>
<feature type="region of interest" description="Disordered" evidence="9">
    <location>
        <begin position="655"/>
        <end position="681"/>
    </location>
</feature>
<feature type="region of interest" description="Disordered" evidence="9">
    <location>
        <begin position="34"/>
        <end position="67"/>
    </location>
</feature>
<evidence type="ECO:0000256" key="8">
    <source>
        <dbReference type="ARBA" id="ARBA00030039"/>
    </source>
</evidence>
<dbReference type="PANTHER" id="PTHR13989:SF33">
    <property type="entry name" value="CST COMPLEX SUBUNIT STN1"/>
    <property type="match status" value="1"/>
</dbReference>
<evidence type="ECO:0000256" key="2">
    <source>
        <dbReference type="ARBA" id="ARBA00004574"/>
    </source>
</evidence>